<reference evidence="1" key="1">
    <citation type="submission" date="2023-08" db="EMBL/GenBank/DDBJ databases">
        <authorList>
            <person name="Alioto T."/>
            <person name="Alioto T."/>
            <person name="Gomez Garrido J."/>
        </authorList>
    </citation>
    <scope>NUCLEOTIDE SEQUENCE</scope>
</reference>
<dbReference type="PANTHER" id="PTHR33395">
    <property type="entry name" value="TRANSCRIPTASE, PUTATIVE-RELATED-RELATED"/>
    <property type="match status" value="1"/>
</dbReference>
<organism evidence="1 2">
    <name type="scientific">Octopus vulgaris</name>
    <name type="common">Common octopus</name>
    <dbReference type="NCBI Taxonomy" id="6645"/>
    <lineage>
        <taxon>Eukaryota</taxon>
        <taxon>Metazoa</taxon>
        <taxon>Spiralia</taxon>
        <taxon>Lophotrochozoa</taxon>
        <taxon>Mollusca</taxon>
        <taxon>Cephalopoda</taxon>
        <taxon>Coleoidea</taxon>
        <taxon>Octopodiformes</taxon>
        <taxon>Octopoda</taxon>
        <taxon>Incirrata</taxon>
        <taxon>Octopodidae</taxon>
        <taxon>Octopus</taxon>
    </lineage>
</organism>
<dbReference type="PANTHER" id="PTHR33395:SF22">
    <property type="entry name" value="REVERSE TRANSCRIPTASE DOMAIN-CONTAINING PROTEIN"/>
    <property type="match status" value="1"/>
</dbReference>
<evidence type="ECO:0000313" key="1">
    <source>
        <dbReference type="EMBL" id="CAI9723173.1"/>
    </source>
</evidence>
<protein>
    <submittedName>
        <fullName evidence="1">Uncharacterized protein</fullName>
    </submittedName>
</protein>
<dbReference type="Proteomes" id="UP001162480">
    <property type="component" value="Chromosome 5"/>
</dbReference>
<gene>
    <name evidence="1" type="ORF">OCTVUL_1B005736</name>
</gene>
<sequence>MKRISYIQYPCDFLINSEYITGRKVAKQGIIKGKSRDERIKKWYTRFYNLLRKDPEVDSETEKEELAKIFDSLQVGDKDFTKHEIERSTSNLKEEKQTGPDNISPEVLKRCDLDDVILEFANKLLNDNVKPEQWSELDLLPQPKTGDLSDTGNYRGISLSSIVAKMVVKMILKRIQSKIDKQLRPNHCRT</sequence>
<dbReference type="AlphaFoldDB" id="A0AA36F5K0"/>
<accession>A0AA36F5K0</accession>
<keyword evidence="2" id="KW-1185">Reference proteome</keyword>
<name>A0AA36F5K0_OCTVU</name>
<evidence type="ECO:0000313" key="2">
    <source>
        <dbReference type="Proteomes" id="UP001162480"/>
    </source>
</evidence>
<dbReference type="EMBL" id="OX597818">
    <property type="protein sequence ID" value="CAI9723173.1"/>
    <property type="molecule type" value="Genomic_DNA"/>
</dbReference>
<proteinExistence type="predicted"/>